<reference evidence="3 4" key="1">
    <citation type="submission" date="2013-06" db="EMBL/GenBank/DDBJ databases">
        <authorList>
            <person name="Weinstock G."/>
            <person name="Sodergren E."/>
            <person name="Lobos E.A."/>
            <person name="Fulton L."/>
            <person name="Fulton R."/>
            <person name="Courtney L."/>
            <person name="Fronick C."/>
            <person name="O'Laughlin M."/>
            <person name="Godfrey J."/>
            <person name="Wilson R.M."/>
            <person name="Miner T."/>
            <person name="Farmer C."/>
            <person name="Delehaunty K."/>
            <person name="Cordes M."/>
            <person name="Minx P."/>
            <person name="Tomlinson C."/>
            <person name="Chen J."/>
            <person name="Wollam A."/>
            <person name="Pepin K.H."/>
            <person name="Bhonagiri V."/>
            <person name="Zhang X."/>
            <person name="Warren W."/>
            <person name="Mitreva M."/>
            <person name="Mardis E.R."/>
            <person name="Wilson R.K."/>
        </authorList>
    </citation>
    <scope>NUCLEOTIDE SEQUENCE [LARGE SCALE GENOMIC DNA]</scope>
    <source>
        <strain evidence="3 4">F0510</strain>
    </source>
</reference>
<dbReference type="PATRIC" id="fig|1227262.3.peg.2692"/>
<dbReference type="PROSITE" id="PS51257">
    <property type="entry name" value="PROKAR_LIPOPROTEIN"/>
    <property type="match status" value="1"/>
</dbReference>
<dbReference type="HOGENOM" id="CLU_059143_0_0_11"/>
<organism evidence="3 4">
    <name type="scientific">Actinomyces johnsonii F0510</name>
    <dbReference type="NCBI Taxonomy" id="1227262"/>
    <lineage>
        <taxon>Bacteria</taxon>
        <taxon>Bacillati</taxon>
        <taxon>Actinomycetota</taxon>
        <taxon>Actinomycetes</taxon>
        <taxon>Actinomycetales</taxon>
        <taxon>Actinomycetaceae</taxon>
        <taxon>Actinomyces</taxon>
    </lineage>
</organism>
<dbReference type="GO" id="GO:0016020">
    <property type="term" value="C:membrane"/>
    <property type="evidence" value="ECO:0007669"/>
    <property type="project" value="UniProtKB-UniRule"/>
</dbReference>
<dbReference type="InterPro" id="IPR036737">
    <property type="entry name" value="OmpA-like_sf"/>
</dbReference>
<dbReference type="AlphaFoldDB" id="U1PXN9"/>
<dbReference type="EMBL" id="AWSD01000410">
    <property type="protein sequence ID" value="ERH15191.1"/>
    <property type="molecule type" value="Genomic_DNA"/>
</dbReference>
<dbReference type="OrthoDB" id="3254756at2"/>
<dbReference type="Gene3D" id="3.30.1330.60">
    <property type="entry name" value="OmpA-like domain"/>
    <property type="match status" value="1"/>
</dbReference>
<evidence type="ECO:0000313" key="4">
    <source>
        <dbReference type="Proteomes" id="UP000016498"/>
    </source>
</evidence>
<dbReference type="Proteomes" id="UP000016498">
    <property type="component" value="Unassembled WGS sequence"/>
</dbReference>
<accession>U1PXN9</accession>
<protein>
    <submittedName>
        <fullName evidence="3">OmpA family protein</fullName>
    </submittedName>
</protein>
<evidence type="ECO:0000256" key="1">
    <source>
        <dbReference type="PROSITE-ProRule" id="PRU00473"/>
    </source>
</evidence>
<dbReference type="RefSeq" id="WP_021604778.1">
    <property type="nucleotide sequence ID" value="NZ_KE951514.1"/>
</dbReference>
<dbReference type="InterPro" id="IPR006665">
    <property type="entry name" value="OmpA-like"/>
</dbReference>
<dbReference type="PROSITE" id="PS51123">
    <property type="entry name" value="OMPA_2"/>
    <property type="match status" value="1"/>
</dbReference>
<evidence type="ECO:0000313" key="3">
    <source>
        <dbReference type="EMBL" id="ERH15191.1"/>
    </source>
</evidence>
<name>U1PXN9_9ACTO</name>
<dbReference type="SUPFAM" id="SSF103088">
    <property type="entry name" value="OmpA-like"/>
    <property type="match status" value="1"/>
</dbReference>
<keyword evidence="1" id="KW-0472">Membrane</keyword>
<gene>
    <name evidence="3" type="ORF">HMPREF1549_03326</name>
</gene>
<comment type="caution">
    <text evidence="3">The sequence shown here is derived from an EMBL/GenBank/DDBJ whole genome shotgun (WGS) entry which is preliminary data.</text>
</comment>
<sequence length="392" mass="40213">MRHLRGARRLITYCSIVLALVLGGTTLTACDVGGSSMASNPRERIAFVYSTRANQPALDVWKPSPLDGEILDAVGTNGVVTFHSTDGEPTTVGQLSLKVRTSNPQVTKQDRVALAKSIREHLASSVAESPEADVLAGIADAADEVRGSDHPTIIVIDNGLPTVGSASFPQTGLLSTDADVAASVSAMASARMLPDLTGVTLRWYGMGETASLQGRLDEAAQSRLEGIWQTVVESAGGTLDIVPRGMATTNAPADLPDVTPVDPSPTSLGGLTVSLPESVLPFVADAATFLDPAAAQTTVASVAGQIAASRLTRTVVTGCTAMAGTPEGRQTLSTDRAQAVADLLVANGVPAASVTVQGKGAQCPGRVNDVDETGTLIEAAARANRVVIIEAS</sequence>
<evidence type="ECO:0000259" key="2">
    <source>
        <dbReference type="PROSITE" id="PS51123"/>
    </source>
</evidence>
<feature type="domain" description="OmpA-like" evidence="2">
    <location>
        <begin position="269"/>
        <end position="392"/>
    </location>
</feature>
<proteinExistence type="predicted"/>
<dbReference type="Pfam" id="PF00691">
    <property type="entry name" value="OmpA"/>
    <property type="match status" value="1"/>
</dbReference>